<dbReference type="PANTHER" id="PTHR23026">
    <property type="entry name" value="NADPH NITROREDUCTASE"/>
    <property type="match status" value="1"/>
</dbReference>
<evidence type="ECO:0000256" key="1">
    <source>
        <dbReference type="SAM" id="MobiDB-lite"/>
    </source>
</evidence>
<accession>A0A8J3M1C0</accession>
<dbReference type="RefSeq" id="WP_239075566.1">
    <property type="nucleotide sequence ID" value="NZ_BAAAQJ010000005.1"/>
</dbReference>
<evidence type="ECO:0000313" key="2">
    <source>
        <dbReference type="EMBL" id="GIG74910.1"/>
    </source>
</evidence>
<evidence type="ECO:0000313" key="3">
    <source>
        <dbReference type="Proteomes" id="UP000653674"/>
    </source>
</evidence>
<dbReference type="Proteomes" id="UP000653674">
    <property type="component" value="Unassembled WGS sequence"/>
</dbReference>
<keyword evidence="3" id="KW-1185">Reference proteome</keyword>
<name>A0A8J3M1C0_9ACTN</name>
<protein>
    <submittedName>
        <fullName evidence="2">NAD(P)H nitroreductase</fullName>
    </submittedName>
</protein>
<comment type="caution">
    <text evidence="2">The sequence shown here is derived from an EMBL/GenBank/DDBJ whole genome shotgun (WGS) entry which is preliminary data.</text>
</comment>
<dbReference type="NCBIfam" id="NF047509">
    <property type="entry name" value="Rv3131_FMN_oxido"/>
    <property type="match status" value="1"/>
</dbReference>
<dbReference type="InterPro" id="IPR050627">
    <property type="entry name" value="Nitroreductase/BluB"/>
</dbReference>
<dbReference type="Gene3D" id="3.40.109.10">
    <property type="entry name" value="NADH Oxidase"/>
    <property type="match status" value="1"/>
</dbReference>
<proteinExistence type="predicted"/>
<dbReference type="GO" id="GO:0016491">
    <property type="term" value="F:oxidoreductase activity"/>
    <property type="evidence" value="ECO:0007669"/>
    <property type="project" value="InterPro"/>
</dbReference>
<dbReference type="AlphaFoldDB" id="A0A8J3M1C0"/>
<dbReference type="EMBL" id="BONU01000024">
    <property type="protein sequence ID" value="GIG74910.1"/>
    <property type="molecule type" value="Genomic_DNA"/>
</dbReference>
<dbReference type="SUPFAM" id="SSF55469">
    <property type="entry name" value="FMN-dependent nitroreductase-like"/>
    <property type="match status" value="1"/>
</dbReference>
<organism evidence="2 3">
    <name type="scientific">Planosporangium flavigriseum</name>
    <dbReference type="NCBI Taxonomy" id="373681"/>
    <lineage>
        <taxon>Bacteria</taxon>
        <taxon>Bacillati</taxon>
        <taxon>Actinomycetota</taxon>
        <taxon>Actinomycetes</taxon>
        <taxon>Micromonosporales</taxon>
        <taxon>Micromonosporaceae</taxon>
        <taxon>Planosporangium</taxon>
    </lineage>
</organism>
<dbReference type="PANTHER" id="PTHR23026:SF123">
    <property type="entry name" value="NAD(P)H NITROREDUCTASE RV3131-RELATED"/>
    <property type="match status" value="1"/>
</dbReference>
<reference evidence="2" key="1">
    <citation type="submission" date="2021-01" db="EMBL/GenBank/DDBJ databases">
        <title>Whole genome shotgun sequence of Planosporangium flavigriseum NBRC 105377.</title>
        <authorList>
            <person name="Komaki H."/>
            <person name="Tamura T."/>
        </authorList>
    </citation>
    <scope>NUCLEOTIDE SEQUENCE</scope>
    <source>
        <strain evidence="2">NBRC 105377</strain>
    </source>
</reference>
<sequence>MTQTHESDVTTLRAAIEAARAAPSIHNTQPWRWQPSHDGQTLHLYADRSRQLEVEDPEGRLLIESCGTALHHARLALAAAGWRFDVQRLPDNNQPDLLAMITLTGHGDPDEHARVLLDAASRRHTDRRPVTDRPPDQPALDAVVAAVTAEDTRLYLLRRDQVVEIAAAMAAADIIEVSDEAHRAEIARWVGGERRDATGIPANAVPEHAPQTQVPGRYFGSPGTLPIGHGHDDAAVYGILHGDNDAPLDWLRAGEALSAGWLTATTRGLSLLPISAVVEVLPARLALRRLLSGLGNPYLAVRLGYPDAEAPAPPATPRLTADEVTES</sequence>
<feature type="region of interest" description="Disordered" evidence="1">
    <location>
        <begin position="198"/>
        <end position="217"/>
    </location>
</feature>
<gene>
    <name evidence="2" type="ORF">Pfl04_33140</name>
</gene>
<dbReference type="InterPro" id="IPR000415">
    <property type="entry name" value="Nitroreductase-like"/>
</dbReference>